<dbReference type="InterPro" id="IPR036291">
    <property type="entry name" value="NAD(P)-bd_dom_sf"/>
</dbReference>
<dbReference type="Gene3D" id="3.40.50.720">
    <property type="entry name" value="NAD(P)-binding Rossmann-like Domain"/>
    <property type="match status" value="1"/>
</dbReference>
<dbReference type="PRINTS" id="PR00081">
    <property type="entry name" value="GDHRDH"/>
</dbReference>
<evidence type="ECO:0000259" key="3">
    <source>
        <dbReference type="SMART" id="SM00822"/>
    </source>
</evidence>
<protein>
    <submittedName>
        <fullName evidence="4">SDR family NAD(P)-dependent oxidoreductase</fullName>
        <ecNumber evidence="4">1.1.1.-</ecNumber>
    </submittedName>
</protein>
<comment type="caution">
    <text evidence="4">The sequence shown here is derived from an EMBL/GenBank/DDBJ whole genome shotgun (WGS) entry which is preliminary data.</text>
</comment>
<dbReference type="PANTHER" id="PTHR42760:SF115">
    <property type="entry name" value="3-OXOACYL-[ACYL-CARRIER-PROTEIN] REDUCTASE FABG"/>
    <property type="match status" value="1"/>
</dbReference>
<dbReference type="EC" id="1.1.1.-" evidence="4"/>
<dbReference type="InterPro" id="IPR057326">
    <property type="entry name" value="KR_dom"/>
</dbReference>
<dbReference type="SUPFAM" id="SSF51735">
    <property type="entry name" value="NAD(P)-binding Rossmann-fold domains"/>
    <property type="match status" value="1"/>
</dbReference>
<dbReference type="SMART" id="SM00822">
    <property type="entry name" value="PKS_KR"/>
    <property type="match status" value="1"/>
</dbReference>
<dbReference type="PRINTS" id="PR00080">
    <property type="entry name" value="SDRFAMILY"/>
</dbReference>
<gene>
    <name evidence="4" type="ORF">ACFQS1_18695</name>
</gene>
<keyword evidence="2 4" id="KW-0560">Oxidoreductase</keyword>
<comment type="similarity">
    <text evidence="1">Belongs to the short-chain dehydrogenases/reductases (SDR) family.</text>
</comment>
<evidence type="ECO:0000313" key="5">
    <source>
        <dbReference type="Proteomes" id="UP001596548"/>
    </source>
</evidence>
<dbReference type="Pfam" id="PF13561">
    <property type="entry name" value="adh_short_C2"/>
    <property type="match status" value="1"/>
</dbReference>
<organism evidence="4 5">
    <name type="scientific">Paractinoplanes rhizophilus</name>
    <dbReference type="NCBI Taxonomy" id="1416877"/>
    <lineage>
        <taxon>Bacteria</taxon>
        <taxon>Bacillati</taxon>
        <taxon>Actinomycetota</taxon>
        <taxon>Actinomycetes</taxon>
        <taxon>Micromonosporales</taxon>
        <taxon>Micromonosporaceae</taxon>
        <taxon>Paractinoplanes</taxon>
    </lineage>
</organism>
<evidence type="ECO:0000256" key="2">
    <source>
        <dbReference type="ARBA" id="ARBA00023002"/>
    </source>
</evidence>
<evidence type="ECO:0000256" key="1">
    <source>
        <dbReference type="ARBA" id="ARBA00006484"/>
    </source>
</evidence>
<proteinExistence type="inferred from homology"/>
<evidence type="ECO:0000313" key="4">
    <source>
        <dbReference type="EMBL" id="MFC7276027.1"/>
    </source>
</evidence>
<dbReference type="InterPro" id="IPR020904">
    <property type="entry name" value="Sc_DH/Rdtase_CS"/>
</dbReference>
<dbReference type="EMBL" id="JBHTBJ010000012">
    <property type="protein sequence ID" value="MFC7276027.1"/>
    <property type="molecule type" value="Genomic_DNA"/>
</dbReference>
<dbReference type="RefSeq" id="WP_378969846.1">
    <property type="nucleotide sequence ID" value="NZ_JBHTBJ010000012.1"/>
</dbReference>
<dbReference type="Proteomes" id="UP001596548">
    <property type="component" value="Unassembled WGS sequence"/>
</dbReference>
<reference evidence="5" key="1">
    <citation type="journal article" date="2019" name="Int. J. Syst. Evol. Microbiol.">
        <title>The Global Catalogue of Microorganisms (GCM) 10K type strain sequencing project: providing services to taxonomists for standard genome sequencing and annotation.</title>
        <authorList>
            <consortium name="The Broad Institute Genomics Platform"/>
            <consortium name="The Broad Institute Genome Sequencing Center for Infectious Disease"/>
            <person name="Wu L."/>
            <person name="Ma J."/>
        </authorList>
    </citation>
    <scope>NUCLEOTIDE SEQUENCE [LARGE SCALE GENOMIC DNA]</scope>
    <source>
        <strain evidence="5">XZYJT-10</strain>
    </source>
</reference>
<dbReference type="InterPro" id="IPR002347">
    <property type="entry name" value="SDR_fam"/>
</dbReference>
<dbReference type="GO" id="GO:0016491">
    <property type="term" value="F:oxidoreductase activity"/>
    <property type="evidence" value="ECO:0007669"/>
    <property type="project" value="UniProtKB-KW"/>
</dbReference>
<accession>A0ABW2HS74</accession>
<dbReference type="PANTHER" id="PTHR42760">
    <property type="entry name" value="SHORT-CHAIN DEHYDROGENASES/REDUCTASES FAMILY MEMBER"/>
    <property type="match status" value="1"/>
</dbReference>
<dbReference type="PROSITE" id="PS00061">
    <property type="entry name" value="ADH_SHORT"/>
    <property type="match status" value="1"/>
</dbReference>
<name>A0ABW2HS74_9ACTN</name>
<dbReference type="NCBIfam" id="NF005559">
    <property type="entry name" value="PRK07231.1"/>
    <property type="match status" value="1"/>
</dbReference>
<sequence length="259" mass="27564">MADYPRGLSAFSLEGKRALVTGGNRGLGYAFARALADSGATVAFVGRGAEANEAAVRRLKAEGIDAYGIGADLTADDEADRAVDQAAERLGGLDIVVNNAGVCFHNPAWDATDDEWQQVFDLNVRAVWKVSLAAGRHLRDNGGGAIVNIGSISGLIVNRPQAQAPYNASKAAVHQLTKSLAAEWAPHHIRVNAVAPGYVKTEMAPVDRPEYRRMWIEDAPQQRYATPEEIAPSIVYLCSPAAAFVTGSVLVIDGGYTVY</sequence>
<feature type="domain" description="Ketoreductase" evidence="3">
    <location>
        <begin position="16"/>
        <end position="155"/>
    </location>
</feature>
<keyword evidence="5" id="KW-1185">Reference proteome</keyword>